<dbReference type="InterPro" id="IPR019587">
    <property type="entry name" value="Polyketide_cyclase/dehydratase"/>
</dbReference>
<dbReference type="EMBL" id="JAUYVI010000007">
    <property type="protein sequence ID" value="MDQ7250334.1"/>
    <property type="molecule type" value="Genomic_DNA"/>
</dbReference>
<dbReference type="InterPro" id="IPR023393">
    <property type="entry name" value="START-like_dom_sf"/>
</dbReference>
<evidence type="ECO:0000313" key="2">
    <source>
        <dbReference type="Proteomes" id="UP001230156"/>
    </source>
</evidence>
<dbReference type="Pfam" id="PF10604">
    <property type="entry name" value="Polyketide_cyc2"/>
    <property type="match status" value="2"/>
</dbReference>
<keyword evidence="2" id="KW-1185">Reference proteome</keyword>
<dbReference type="SUPFAM" id="SSF55961">
    <property type="entry name" value="Bet v1-like"/>
    <property type="match status" value="2"/>
</dbReference>
<protein>
    <submittedName>
        <fullName evidence="1">SRPBCC family protein</fullName>
    </submittedName>
</protein>
<dbReference type="RefSeq" id="WP_379959474.1">
    <property type="nucleotide sequence ID" value="NZ_JAUYVI010000007.1"/>
</dbReference>
<dbReference type="PANTHER" id="PTHR39332:SF7">
    <property type="entry name" value="SRPBCC FAMILY PROTEIN"/>
    <property type="match status" value="1"/>
</dbReference>
<proteinExistence type="predicted"/>
<accession>A0ABU0YRH9</accession>
<dbReference type="Proteomes" id="UP001230156">
    <property type="component" value="Unassembled WGS sequence"/>
</dbReference>
<name>A0ABU0YRH9_9PROT</name>
<gene>
    <name evidence="1" type="ORF">Q8A70_21775</name>
</gene>
<dbReference type="Gene3D" id="3.30.530.20">
    <property type="match status" value="2"/>
</dbReference>
<reference evidence="2" key="1">
    <citation type="submission" date="2023-08" db="EMBL/GenBank/DDBJ databases">
        <title>Rhodospirillaceae gen. nov., a novel taxon isolated from the Yangtze River Yuezi River estuary sludge.</title>
        <authorList>
            <person name="Ruan L."/>
        </authorList>
    </citation>
    <scope>NUCLEOTIDE SEQUENCE [LARGE SCALE GENOMIC DNA]</scope>
    <source>
        <strain evidence="2">R-7</strain>
    </source>
</reference>
<organism evidence="1 2">
    <name type="scientific">Dongia sedimenti</name>
    <dbReference type="NCBI Taxonomy" id="3064282"/>
    <lineage>
        <taxon>Bacteria</taxon>
        <taxon>Pseudomonadati</taxon>
        <taxon>Pseudomonadota</taxon>
        <taxon>Alphaproteobacteria</taxon>
        <taxon>Rhodospirillales</taxon>
        <taxon>Dongiaceae</taxon>
        <taxon>Dongia</taxon>
    </lineage>
</organism>
<comment type="caution">
    <text evidence="1">The sequence shown here is derived from an EMBL/GenBank/DDBJ whole genome shotgun (WGS) entry which is preliminary data.</text>
</comment>
<dbReference type="PANTHER" id="PTHR39332">
    <property type="entry name" value="BLL4707 PROTEIN"/>
    <property type="match status" value="1"/>
</dbReference>
<sequence length="307" mass="35074">MARAYASTILKAPVETVWSLVRDFNALPKWAPGIVKSKIEDRLDADVVGCVRSFHTQDGGHIRERLLMLDDANHAFTYNFEKPAFPVKNYIATLRLYPVTQTDQTFAEWEATFDEAPGDEGKYEKIVSREVFAANWANLAKIIAAKKPKKPESAVRWKGFAPNKVWTSRVMRAPVEQVWRVIRDFAGMGAWHEDIAKMHMLDDARPDKVSGVRDFYFGTGHLHEELLHLCDITRSFSYRITQSPLPWINYVSGPRLWPVTSNNTTFGVWTGDWDASPQDDLTLIPNTEQNVYQKAFATVEKNLARKK</sequence>
<evidence type="ECO:0000313" key="1">
    <source>
        <dbReference type="EMBL" id="MDQ7250334.1"/>
    </source>
</evidence>
<dbReference type="CDD" id="cd07821">
    <property type="entry name" value="PYR_PYL_RCAR_like"/>
    <property type="match status" value="2"/>
</dbReference>